<name>A0A6P2CCN0_9NOCA</name>
<comment type="caution">
    <text evidence="2">The sequence shown here is derived from an EMBL/GenBank/DDBJ whole genome shotgun (WGS) entry which is preliminary data.</text>
</comment>
<sequence>MSEQTAEVAATETEGTEQQTEQKQELKPTETVDFWKGKAREQEKRAKDNAAAAKRLTEIEESQKSEAEKAADRIAKAEAEVASVPAKVSESLRAHFVEYHGIDAEDAELFLTATEPELLLKQVTRLLGQSGKRTKQLHVPKEGTNPKGSDDDPRREFLRGLGLGGH</sequence>
<evidence type="ECO:0000313" key="3">
    <source>
        <dbReference type="Proteomes" id="UP000471120"/>
    </source>
</evidence>
<accession>A0A6P2CCN0</accession>
<dbReference type="EMBL" id="QRCM01000001">
    <property type="protein sequence ID" value="TXG90305.1"/>
    <property type="molecule type" value="Genomic_DNA"/>
</dbReference>
<feature type="compositionally biased region" description="Basic and acidic residues" evidence="1">
    <location>
        <begin position="148"/>
        <end position="158"/>
    </location>
</feature>
<dbReference type="RefSeq" id="WP_010836793.1">
    <property type="nucleotide sequence ID" value="NZ_QRCM01000001.1"/>
</dbReference>
<dbReference type="AlphaFoldDB" id="A0A6P2CCN0"/>
<evidence type="ECO:0008006" key="4">
    <source>
        <dbReference type="Google" id="ProtNLM"/>
    </source>
</evidence>
<gene>
    <name evidence="2" type="ORF">DW322_08810</name>
</gene>
<feature type="compositionally biased region" description="Basic and acidic residues" evidence="1">
    <location>
        <begin position="20"/>
        <end position="48"/>
    </location>
</feature>
<proteinExistence type="predicted"/>
<dbReference type="Proteomes" id="UP000471120">
    <property type="component" value="Unassembled WGS sequence"/>
</dbReference>
<protein>
    <recommendedName>
        <fullName evidence="4">DUF4355 domain-containing protein</fullName>
    </recommendedName>
</protein>
<feature type="region of interest" description="Disordered" evidence="1">
    <location>
        <begin position="129"/>
        <end position="166"/>
    </location>
</feature>
<evidence type="ECO:0000313" key="2">
    <source>
        <dbReference type="EMBL" id="TXG90305.1"/>
    </source>
</evidence>
<feature type="region of interest" description="Disordered" evidence="1">
    <location>
        <begin position="1"/>
        <end position="71"/>
    </location>
</feature>
<reference evidence="2 3" key="1">
    <citation type="submission" date="2018-07" db="EMBL/GenBank/DDBJ databases">
        <title>Genome sequence of Rhodococcus rhodnii ATCC 35071 from Rhodnius prolixus.</title>
        <authorList>
            <person name="Patel V."/>
            <person name="Vogel K.J."/>
        </authorList>
    </citation>
    <scope>NUCLEOTIDE SEQUENCE [LARGE SCALE GENOMIC DNA]</scope>
    <source>
        <strain evidence="2 3">ATCC 35071</strain>
    </source>
</reference>
<organism evidence="2 3">
    <name type="scientific">Rhodococcus rhodnii</name>
    <dbReference type="NCBI Taxonomy" id="38312"/>
    <lineage>
        <taxon>Bacteria</taxon>
        <taxon>Bacillati</taxon>
        <taxon>Actinomycetota</taxon>
        <taxon>Actinomycetes</taxon>
        <taxon>Mycobacteriales</taxon>
        <taxon>Nocardiaceae</taxon>
        <taxon>Rhodococcus</taxon>
    </lineage>
</organism>
<evidence type="ECO:0000256" key="1">
    <source>
        <dbReference type="SAM" id="MobiDB-lite"/>
    </source>
</evidence>
<feature type="compositionally biased region" description="Basic and acidic residues" evidence="1">
    <location>
        <begin position="55"/>
        <end position="71"/>
    </location>
</feature>
<feature type="compositionally biased region" description="Low complexity" evidence="1">
    <location>
        <begin position="1"/>
        <end position="19"/>
    </location>
</feature>